<gene>
    <name evidence="1" type="ORF">L1987_08458</name>
</gene>
<accession>A0ACB9JMG9</accession>
<dbReference type="Proteomes" id="UP001056120">
    <property type="component" value="Linkage Group LG03"/>
</dbReference>
<comment type="caution">
    <text evidence="1">The sequence shown here is derived from an EMBL/GenBank/DDBJ whole genome shotgun (WGS) entry which is preliminary data.</text>
</comment>
<evidence type="ECO:0000313" key="1">
    <source>
        <dbReference type="EMBL" id="KAI3820906.1"/>
    </source>
</evidence>
<proteinExistence type="predicted"/>
<reference evidence="2" key="1">
    <citation type="journal article" date="2022" name="Mol. Ecol. Resour.">
        <title>The genomes of chicory, endive, great burdock and yacon provide insights into Asteraceae palaeo-polyploidization history and plant inulin production.</title>
        <authorList>
            <person name="Fan W."/>
            <person name="Wang S."/>
            <person name="Wang H."/>
            <person name="Wang A."/>
            <person name="Jiang F."/>
            <person name="Liu H."/>
            <person name="Zhao H."/>
            <person name="Xu D."/>
            <person name="Zhang Y."/>
        </authorList>
    </citation>
    <scope>NUCLEOTIDE SEQUENCE [LARGE SCALE GENOMIC DNA]</scope>
    <source>
        <strain evidence="2">cv. Yunnan</strain>
    </source>
</reference>
<reference evidence="1 2" key="2">
    <citation type="journal article" date="2022" name="Mol. Ecol. Resour.">
        <title>The genomes of chicory, endive, great burdock and yacon provide insights into Asteraceae paleo-polyploidization history and plant inulin production.</title>
        <authorList>
            <person name="Fan W."/>
            <person name="Wang S."/>
            <person name="Wang H."/>
            <person name="Wang A."/>
            <person name="Jiang F."/>
            <person name="Liu H."/>
            <person name="Zhao H."/>
            <person name="Xu D."/>
            <person name="Zhang Y."/>
        </authorList>
    </citation>
    <scope>NUCLEOTIDE SEQUENCE [LARGE SCALE GENOMIC DNA]</scope>
    <source>
        <strain evidence="2">cv. Yunnan</strain>
        <tissue evidence="1">Leaves</tissue>
    </source>
</reference>
<evidence type="ECO:0000313" key="2">
    <source>
        <dbReference type="Proteomes" id="UP001056120"/>
    </source>
</evidence>
<organism evidence="1 2">
    <name type="scientific">Smallanthus sonchifolius</name>
    <dbReference type="NCBI Taxonomy" id="185202"/>
    <lineage>
        <taxon>Eukaryota</taxon>
        <taxon>Viridiplantae</taxon>
        <taxon>Streptophyta</taxon>
        <taxon>Embryophyta</taxon>
        <taxon>Tracheophyta</taxon>
        <taxon>Spermatophyta</taxon>
        <taxon>Magnoliopsida</taxon>
        <taxon>eudicotyledons</taxon>
        <taxon>Gunneridae</taxon>
        <taxon>Pentapetalae</taxon>
        <taxon>asterids</taxon>
        <taxon>campanulids</taxon>
        <taxon>Asterales</taxon>
        <taxon>Asteraceae</taxon>
        <taxon>Asteroideae</taxon>
        <taxon>Heliantheae alliance</taxon>
        <taxon>Millerieae</taxon>
        <taxon>Smallanthus</taxon>
    </lineage>
</organism>
<keyword evidence="2" id="KW-1185">Reference proteome</keyword>
<name>A0ACB9JMG9_9ASTR</name>
<dbReference type="EMBL" id="CM042020">
    <property type="protein sequence ID" value="KAI3820906.1"/>
    <property type="molecule type" value="Genomic_DNA"/>
</dbReference>
<protein>
    <submittedName>
        <fullName evidence="1">Uncharacterized protein</fullName>
    </submittedName>
</protein>
<sequence length="174" mass="20554">MVRILKRYEQHSYTKRDLNGTDHQSEESWTLGLAKLHARIDLLQKNQRNFMGEDLDSLSLKELQNLEQQLQTSLRRHRLKKYQLMLESISELQKKDKTLQDQNSLLLKEIKEKEKEPAEPPLVNQQAHENMVSFQLNLGERYEARGNNGEIEETQRHSQPLAVTPYWMLQCMSP</sequence>